<sequence length="464" mass="51598">MIEFMNQLFHTSCIMAVIAAVYILAGALANGKYFAGDFYCAGKMILTGFIIPFRPRIKIFFPMGSTSILCSEGTGSLQNVFAALAEKTGGDGTVFIPAPAAAVSPVMIVFFIWLFGFFVVLFYHVMKYVSFKRMVERWSGDIADARILEAFREIKNQLGITSYLQIRKCACISSPMLIQLLKPAILLTDAQMAREDLLLVLRHEMIHLKRKDLWYRWALLLAVAINWFNPAVYAFSRAFTCFCELSCDELVTENMPEAGRYRYSMIIIHLAGCKAKSNTLFSSFSCGGKKYMKNRLFSIMSTGKKRLGTAVFAICFLSIFCAGMVFAAPGNERGTVDIPAERTVNAYGIKTNEDIDREMTEAFSEVFGNEFDKNNFPGMIITYDESGVPIVTDPDDPQKSAVYAGGKYEINGFYSSSDCSDSSLVFYVLKGRPVEVLDSSSSTTAAKVKYAGSGGYMKKDELKF</sequence>
<feature type="transmembrane region" description="Helical" evidence="1">
    <location>
        <begin position="7"/>
        <end position="29"/>
    </location>
</feature>
<dbReference type="InterPro" id="IPR008756">
    <property type="entry name" value="Peptidase_M56"/>
</dbReference>
<dbReference type="EMBL" id="QVLV01000001">
    <property type="protein sequence ID" value="RGE64899.1"/>
    <property type="molecule type" value="Genomic_DNA"/>
</dbReference>
<proteinExistence type="predicted"/>
<dbReference type="GeneID" id="97985453"/>
<feature type="transmembrane region" description="Helical" evidence="1">
    <location>
        <begin position="102"/>
        <end position="125"/>
    </location>
</feature>
<feature type="transmembrane region" description="Helical" evidence="1">
    <location>
        <begin position="307"/>
        <end position="328"/>
    </location>
</feature>
<feature type="domain" description="Peptidase M56" evidence="2">
    <location>
        <begin position="45"/>
        <end position="297"/>
    </location>
</feature>
<keyword evidence="1" id="KW-0472">Membrane</keyword>
<keyword evidence="4" id="KW-1185">Reference proteome</keyword>
<dbReference type="InterPro" id="IPR052173">
    <property type="entry name" value="Beta-lactam_resp_regulator"/>
</dbReference>
<dbReference type="Proteomes" id="UP000260812">
    <property type="component" value="Unassembled WGS sequence"/>
</dbReference>
<comment type="caution">
    <text evidence="3">The sequence shown here is derived from an EMBL/GenBank/DDBJ whole genome shotgun (WGS) entry which is preliminary data.</text>
</comment>
<reference evidence="3" key="1">
    <citation type="submission" date="2018-08" db="EMBL/GenBank/DDBJ databases">
        <title>A genome reference for cultivated species of the human gut microbiota.</title>
        <authorList>
            <person name="Zou Y."/>
            <person name="Xue W."/>
            <person name="Luo G."/>
        </authorList>
    </citation>
    <scope>NUCLEOTIDE SEQUENCE [LARGE SCALE GENOMIC DNA]</scope>
    <source>
        <strain evidence="3">TF05-5AC</strain>
    </source>
</reference>
<keyword evidence="1" id="KW-1133">Transmembrane helix</keyword>
<gene>
    <name evidence="3" type="ORF">DXC51_00770</name>
</gene>
<evidence type="ECO:0000313" key="4">
    <source>
        <dbReference type="Proteomes" id="UP000260812"/>
    </source>
</evidence>
<dbReference type="AlphaFoldDB" id="A0A3E3ICV5"/>
<protein>
    <recommendedName>
        <fullName evidence="2">Peptidase M56 domain-containing protein</fullName>
    </recommendedName>
</protein>
<evidence type="ECO:0000256" key="1">
    <source>
        <dbReference type="SAM" id="Phobius"/>
    </source>
</evidence>
<dbReference type="RefSeq" id="WP_117543320.1">
    <property type="nucleotide sequence ID" value="NZ_QVLV01000001.1"/>
</dbReference>
<accession>A0A3E3ICV5</accession>
<evidence type="ECO:0000313" key="3">
    <source>
        <dbReference type="EMBL" id="RGE64899.1"/>
    </source>
</evidence>
<dbReference type="CDD" id="cd07341">
    <property type="entry name" value="M56_BlaR1_MecR1_like"/>
    <property type="match status" value="1"/>
</dbReference>
<feature type="transmembrane region" description="Helical" evidence="1">
    <location>
        <begin position="213"/>
        <end position="229"/>
    </location>
</feature>
<organism evidence="3 4">
    <name type="scientific">Eisenbergiella massiliensis</name>
    <dbReference type="NCBI Taxonomy" id="1720294"/>
    <lineage>
        <taxon>Bacteria</taxon>
        <taxon>Bacillati</taxon>
        <taxon>Bacillota</taxon>
        <taxon>Clostridia</taxon>
        <taxon>Lachnospirales</taxon>
        <taxon>Lachnospiraceae</taxon>
        <taxon>Eisenbergiella</taxon>
    </lineage>
</organism>
<dbReference type="PANTHER" id="PTHR34978">
    <property type="entry name" value="POSSIBLE SENSOR-TRANSDUCER PROTEIN BLAR"/>
    <property type="match status" value="1"/>
</dbReference>
<dbReference type="Pfam" id="PF05569">
    <property type="entry name" value="Peptidase_M56"/>
    <property type="match status" value="1"/>
</dbReference>
<evidence type="ECO:0000259" key="2">
    <source>
        <dbReference type="Pfam" id="PF05569"/>
    </source>
</evidence>
<name>A0A3E3ICV5_9FIRM</name>
<feature type="transmembrane region" description="Helical" evidence="1">
    <location>
        <begin position="263"/>
        <end position="286"/>
    </location>
</feature>
<keyword evidence="1" id="KW-0812">Transmembrane</keyword>
<dbReference type="PANTHER" id="PTHR34978:SF3">
    <property type="entry name" value="SLR0241 PROTEIN"/>
    <property type="match status" value="1"/>
</dbReference>